<dbReference type="InterPro" id="IPR054573">
    <property type="entry name" value="PP2A/SF3B1-like_HEAT"/>
</dbReference>
<dbReference type="GO" id="GO:0003729">
    <property type="term" value="F:mRNA binding"/>
    <property type="evidence" value="ECO:0007669"/>
    <property type="project" value="InterPro"/>
</dbReference>
<keyword evidence="7" id="KW-0539">Nucleus</keyword>
<comment type="subcellular location">
    <subcellularLocation>
        <location evidence="1">Nucleus</location>
    </subcellularLocation>
</comment>
<dbReference type="InterPro" id="IPR016024">
    <property type="entry name" value="ARM-type_fold"/>
</dbReference>
<accession>A0A2I0J9I0</accession>
<feature type="domain" description="Phosphatase PP2A regulatory subunit A/Splicing factor 3B subunit 1-like HEAT repeat" evidence="8">
    <location>
        <begin position="119"/>
        <end position="172"/>
    </location>
</feature>
<gene>
    <name evidence="9" type="ORF">CRG98_026728</name>
</gene>
<keyword evidence="6" id="KW-0508">mRNA splicing</keyword>
<dbReference type="EMBL" id="PGOL01001890">
    <property type="protein sequence ID" value="PKI52897.1"/>
    <property type="molecule type" value="Genomic_DNA"/>
</dbReference>
<evidence type="ECO:0000256" key="1">
    <source>
        <dbReference type="ARBA" id="ARBA00004123"/>
    </source>
</evidence>
<proteinExistence type="inferred from homology"/>
<dbReference type="SUPFAM" id="SSF48371">
    <property type="entry name" value="ARM repeat"/>
    <property type="match status" value="1"/>
</dbReference>
<keyword evidence="5" id="KW-0677">Repeat</keyword>
<comment type="caution">
    <text evidence="9">The sequence shown here is derived from an EMBL/GenBank/DDBJ whole genome shotgun (WGS) entry which is preliminary data.</text>
</comment>
<organism evidence="9 10">
    <name type="scientific">Punica granatum</name>
    <name type="common">Pomegranate</name>
    <dbReference type="NCBI Taxonomy" id="22663"/>
    <lineage>
        <taxon>Eukaryota</taxon>
        <taxon>Viridiplantae</taxon>
        <taxon>Streptophyta</taxon>
        <taxon>Embryophyta</taxon>
        <taxon>Tracheophyta</taxon>
        <taxon>Spermatophyta</taxon>
        <taxon>Magnoliopsida</taxon>
        <taxon>eudicotyledons</taxon>
        <taxon>Gunneridae</taxon>
        <taxon>Pentapetalae</taxon>
        <taxon>rosids</taxon>
        <taxon>malvids</taxon>
        <taxon>Myrtales</taxon>
        <taxon>Lythraceae</taxon>
        <taxon>Punica</taxon>
    </lineage>
</organism>
<evidence type="ECO:0000256" key="6">
    <source>
        <dbReference type="ARBA" id="ARBA00023187"/>
    </source>
</evidence>
<comment type="similarity">
    <text evidence="2">Belongs to the SF3B1 family.</text>
</comment>
<evidence type="ECO:0000256" key="2">
    <source>
        <dbReference type="ARBA" id="ARBA00005754"/>
    </source>
</evidence>
<name>A0A2I0J9I0_PUNGR</name>
<dbReference type="GO" id="GO:0000245">
    <property type="term" value="P:spliceosomal complex assembly"/>
    <property type="evidence" value="ECO:0007669"/>
    <property type="project" value="InterPro"/>
</dbReference>
<dbReference type="Gene3D" id="1.25.10.10">
    <property type="entry name" value="Leucine-rich Repeat Variant"/>
    <property type="match status" value="1"/>
</dbReference>
<dbReference type="Pfam" id="PF22646">
    <property type="entry name" value="PPP2R1A-like_HEAT"/>
    <property type="match status" value="1"/>
</dbReference>
<dbReference type="InterPro" id="IPR038737">
    <property type="entry name" value="SF3b_su1-like"/>
</dbReference>
<dbReference type="InterPro" id="IPR011989">
    <property type="entry name" value="ARM-like"/>
</dbReference>
<dbReference type="Proteomes" id="UP000233551">
    <property type="component" value="Unassembled WGS sequence"/>
</dbReference>
<evidence type="ECO:0000256" key="4">
    <source>
        <dbReference type="ARBA" id="ARBA00022728"/>
    </source>
</evidence>
<dbReference type="STRING" id="22663.A0A2I0J9I0"/>
<reference evidence="9 10" key="1">
    <citation type="submission" date="2017-11" db="EMBL/GenBank/DDBJ databases">
        <title>De-novo sequencing of pomegranate (Punica granatum L.) genome.</title>
        <authorList>
            <person name="Akparov Z."/>
            <person name="Amiraslanov A."/>
            <person name="Hajiyeva S."/>
            <person name="Abbasov M."/>
            <person name="Kaur K."/>
            <person name="Hamwieh A."/>
            <person name="Solovyev V."/>
            <person name="Salamov A."/>
            <person name="Braich B."/>
            <person name="Kosarev P."/>
            <person name="Mahmoud A."/>
            <person name="Hajiyev E."/>
            <person name="Babayeva S."/>
            <person name="Izzatullayeva V."/>
            <person name="Mammadov A."/>
            <person name="Mammadov A."/>
            <person name="Sharifova S."/>
            <person name="Ojaghi J."/>
            <person name="Eynullazada K."/>
            <person name="Bayramov B."/>
            <person name="Abdulazimova A."/>
            <person name="Shahmuradov I."/>
        </authorList>
    </citation>
    <scope>NUCLEOTIDE SEQUENCE [LARGE SCALE GENOMIC DNA]</scope>
    <source>
        <strain evidence="10">cv. AG2017</strain>
        <tissue evidence="9">Leaf</tissue>
    </source>
</reference>
<evidence type="ECO:0000313" key="10">
    <source>
        <dbReference type="Proteomes" id="UP000233551"/>
    </source>
</evidence>
<sequence length="239" mass="26931">MRSSSWEEKLMGHLGVVPYAYLGEEYPEVLSSIVGAFKAIINVIGMTKITPPIKDLIPRLTPILKSRHEKVQENCIDLVGSIDDYGAEFVPAREWMRICFELLEMLKAHKKGIRRATAQERKNRVCTTVAIAIVTETCSPFTVLLALMNEYRVPDLNEQNGVLKSLSFLFEFIGEMGKDYIYAVTPLLKDALMDRDLVHRQTAASAVKHMALRVAGLGCEDALIHMLNYVSPTFSVFFF</sequence>
<dbReference type="AlphaFoldDB" id="A0A2I0J9I0"/>
<evidence type="ECO:0000256" key="7">
    <source>
        <dbReference type="ARBA" id="ARBA00023242"/>
    </source>
</evidence>
<dbReference type="PANTHER" id="PTHR12097">
    <property type="entry name" value="SPLICING FACTOR 3B, SUBUNIT 1-RELATED"/>
    <property type="match status" value="1"/>
</dbReference>
<dbReference type="GO" id="GO:0005681">
    <property type="term" value="C:spliceosomal complex"/>
    <property type="evidence" value="ECO:0007669"/>
    <property type="project" value="UniProtKB-KW"/>
</dbReference>
<evidence type="ECO:0000259" key="8">
    <source>
        <dbReference type="Pfam" id="PF22646"/>
    </source>
</evidence>
<evidence type="ECO:0000256" key="3">
    <source>
        <dbReference type="ARBA" id="ARBA00022664"/>
    </source>
</evidence>
<protein>
    <recommendedName>
        <fullName evidence="8">Phosphatase PP2A regulatory subunit A/Splicing factor 3B subunit 1-like HEAT repeat domain-containing protein</fullName>
    </recommendedName>
</protein>
<keyword evidence="10" id="KW-1185">Reference proteome</keyword>
<keyword evidence="3" id="KW-0507">mRNA processing</keyword>
<evidence type="ECO:0000313" key="9">
    <source>
        <dbReference type="EMBL" id="PKI52897.1"/>
    </source>
</evidence>
<evidence type="ECO:0000256" key="5">
    <source>
        <dbReference type="ARBA" id="ARBA00022737"/>
    </source>
</evidence>
<keyword evidence="4" id="KW-0747">Spliceosome</keyword>